<dbReference type="EMBL" id="CP007726">
    <property type="protein sequence ID" value="AJE17856.1"/>
    <property type="molecule type" value="Genomic_DNA"/>
</dbReference>
<name>A0A0B5CNU5_NEIEG</name>
<evidence type="ECO:0000313" key="3">
    <source>
        <dbReference type="Proteomes" id="UP000031392"/>
    </source>
</evidence>
<dbReference type="KEGG" id="nel:NELON_02475"/>
<feature type="region of interest" description="Disordered" evidence="1">
    <location>
        <begin position="53"/>
        <end position="117"/>
    </location>
</feature>
<proteinExistence type="predicted"/>
<organism evidence="2 3">
    <name type="scientific">Neisseria elongata subsp. glycolytica ATCC 29315</name>
    <dbReference type="NCBI Taxonomy" id="546263"/>
    <lineage>
        <taxon>Bacteria</taxon>
        <taxon>Pseudomonadati</taxon>
        <taxon>Pseudomonadota</taxon>
        <taxon>Betaproteobacteria</taxon>
        <taxon>Neisseriales</taxon>
        <taxon>Neisseriaceae</taxon>
        <taxon>Neisseria</taxon>
    </lineage>
</organism>
<reference evidence="3" key="1">
    <citation type="submission" date="2014-05" db="EMBL/GenBank/DDBJ databases">
        <title>Complete Genome sequence of Neisseria elongata subsp. glycolytica.</title>
        <authorList>
            <person name="Veyrier F.J."/>
            <person name="Taha M.-K."/>
        </authorList>
    </citation>
    <scope>NUCLEOTIDE SEQUENCE [LARGE SCALE GENOMIC DNA]</scope>
    <source>
        <strain evidence="3">ATCC 29315</strain>
    </source>
</reference>
<protein>
    <submittedName>
        <fullName evidence="2">Uncharacterized protein</fullName>
    </submittedName>
</protein>
<keyword evidence="3" id="KW-1185">Reference proteome</keyword>
<evidence type="ECO:0000313" key="2">
    <source>
        <dbReference type="EMBL" id="AJE17856.1"/>
    </source>
</evidence>
<feature type="compositionally biased region" description="Polar residues" evidence="1">
    <location>
        <begin position="53"/>
        <end position="94"/>
    </location>
</feature>
<dbReference type="HOGENOM" id="CLU_1711284_0_0_4"/>
<evidence type="ECO:0000256" key="1">
    <source>
        <dbReference type="SAM" id="MobiDB-lite"/>
    </source>
</evidence>
<reference evidence="2 3" key="2">
    <citation type="journal article" date="2015" name="PLoS Genet.">
        <title>Common Cell Shape Evolution of Two Nasopharyngeal Pathogens.</title>
        <authorList>
            <person name="Veyrier F.J."/>
            <person name="Biais N."/>
            <person name="Morales P."/>
            <person name="Belkacem N."/>
            <person name="Guilhen C."/>
            <person name="Ranjeva S."/>
            <person name="Sismeiro O."/>
            <person name="Pehau-Arnaudet G."/>
            <person name="Rocha E.P."/>
            <person name="Werts C."/>
            <person name="Taha M.K."/>
            <person name="Boneca I.G."/>
        </authorList>
    </citation>
    <scope>NUCLEOTIDE SEQUENCE [LARGE SCALE GENOMIC DNA]</scope>
    <source>
        <strain evidence="2 3">ATCC 29315</strain>
    </source>
</reference>
<feature type="region of interest" description="Disordered" evidence="1">
    <location>
        <begin position="17"/>
        <end position="36"/>
    </location>
</feature>
<dbReference type="AlphaFoldDB" id="A0A0B5CNU5"/>
<gene>
    <name evidence="2" type="ORF">NELON_02475</name>
</gene>
<feature type="compositionally biased region" description="Basic and acidic residues" evidence="1">
    <location>
        <begin position="95"/>
        <end position="111"/>
    </location>
</feature>
<accession>A0A0B5CNU5</accession>
<sequence>MPQKVLAFDKATAAGWNSKRPAWPTRRGSNVSAARRRHSLRNNSFCSSISASATLTREGSNNTPSCPPDTKSNCSPCSQSLDGRLSSTGNTAARDNTDNSKSSRSDSHADNCLRPNQGGIVTLTASAAIGRRMIFFLALRLMRTVIRRPPDKE</sequence>
<dbReference type="Proteomes" id="UP000031392">
    <property type="component" value="Chromosome"/>
</dbReference>